<evidence type="ECO:0000313" key="18">
    <source>
        <dbReference type="Proteomes" id="UP000031036"/>
    </source>
</evidence>
<dbReference type="EMBL" id="JPKZ01001201">
    <property type="protein sequence ID" value="KHN83376.1"/>
    <property type="molecule type" value="Genomic_DNA"/>
</dbReference>
<organism evidence="17 18">
    <name type="scientific">Toxocara canis</name>
    <name type="common">Canine roundworm</name>
    <dbReference type="NCBI Taxonomy" id="6265"/>
    <lineage>
        <taxon>Eukaryota</taxon>
        <taxon>Metazoa</taxon>
        <taxon>Ecdysozoa</taxon>
        <taxon>Nematoda</taxon>
        <taxon>Chromadorea</taxon>
        <taxon>Rhabditida</taxon>
        <taxon>Spirurina</taxon>
        <taxon>Ascaridomorpha</taxon>
        <taxon>Ascaridoidea</taxon>
        <taxon>Toxocaridae</taxon>
        <taxon>Toxocara</taxon>
    </lineage>
</organism>
<dbReference type="InterPro" id="IPR005317">
    <property type="entry name" value="Dipeptidyl-peptase3"/>
</dbReference>
<evidence type="ECO:0000256" key="15">
    <source>
        <dbReference type="PIRSR" id="PIRSR007828-1"/>
    </source>
</evidence>
<feature type="binding site" evidence="16">
    <location>
        <position position="491"/>
    </location>
    <ligand>
        <name>Zn(2+)</name>
        <dbReference type="ChEBI" id="CHEBI:29105"/>
        <note>catalytic</note>
    </ligand>
</feature>
<evidence type="ECO:0000256" key="1">
    <source>
        <dbReference type="ARBA" id="ARBA00001336"/>
    </source>
</evidence>
<evidence type="ECO:0000256" key="3">
    <source>
        <dbReference type="ARBA" id="ARBA00010200"/>
    </source>
</evidence>
<dbReference type="PANTHER" id="PTHR23422">
    <property type="entry name" value="DIPEPTIDYL PEPTIDASE III-RELATED"/>
    <property type="match status" value="1"/>
</dbReference>
<feature type="binding site" evidence="16">
    <location>
        <position position="548"/>
    </location>
    <ligand>
        <name>Zn(2+)</name>
        <dbReference type="ChEBI" id="CHEBI:29105"/>
        <note>catalytic</note>
    </ligand>
</feature>
<dbReference type="OrthoDB" id="4694525at2759"/>
<gene>
    <name evidence="17" type="primary">dpp3</name>
    <name evidence="17" type="ORF">Tcan_05417</name>
</gene>
<dbReference type="PANTHER" id="PTHR23422:SF11">
    <property type="entry name" value="DIPEPTIDYL PEPTIDASE 3"/>
    <property type="match status" value="1"/>
</dbReference>
<dbReference type="Proteomes" id="UP000031036">
    <property type="component" value="Unassembled WGS sequence"/>
</dbReference>
<reference evidence="17 18" key="1">
    <citation type="submission" date="2014-11" db="EMBL/GenBank/DDBJ databases">
        <title>Genetic blueprint of the zoonotic pathogen Toxocara canis.</title>
        <authorList>
            <person name="Zhu X.-Q."/>
            <person name="Korhonen P.K."/>
            <person name="Cai H."/>
            <person name="Young N.D."/>
            <person name="Nejsum P."/>
            <person name="von Samson-Himmelstjerna G."/>
            <person name="Boag P.R."/>
            <person name="Tan P."/>
            <person name="Li Q."/>
            <person name="Min J."/>
            <person name="Yang Y."/>
            <person name="Wang X."/>
            <person name="Fang X."/>
            <person name="Hall R.S."/>
            <person name="Hofmann A."/>
            <person name="Sternberg P.W."/>
            <person name="Jex A.R."/>
            <person name="Gasser R.B."/>
        </authorList>
    </citation>
    <scope>NUCLEOTIDE SEQUENCE [LARGE SCALE GENOMIC DNA]</scope>
    <source>
        <strain evidence="17">PN_DK_2014</strain>
    </source>
</reference>
<dbReference type="GO" id="GO:0005737">
    <property type="term" value="C:cytoplasm"/>
    <property type="evidence" value="ECO:0007669"/>
    <property type="project" value="UniProtKB-SubCell"/>
</dbReference>
<name>A0A0B2VIP3_TOXCA</name>
<keyword evidence="13 14" id="KW-0482">Metalloprotease</keyword>
<dbReference type="GO" id="GO:0008235">
    <property type="term" value="F:metalloexopeptidase activity"/>
    <property type="evidence" value="ECO:0007669"/>
    <property type="project" value="InterPro"/>
</dbReference>
<dbReference type="FunFam" id="3.30.540.30:FF:000003">
    <property type="entry name" value="Dipeptidyl peptidase 3"/>
    <property type="match status" value="1"/>
</dbReference>
<evidence type="ECO:0000256" key="11">
    <source>
        <dbReference type="ARBA" id="ARBA00022833"/>
    </source>
</evidence>
<keyword evidence="8 14" id="KW-0645">Protease</keyword>
<keyword evidence="6 14" id="KW-0031">Aminopeptidase</keyword>
<evidence type="ECO:0000256" key="10">
    <source>
        <dbReference type="ARBA" id="ARBA00022801"/>
    </source>
</evidence>
<dbReference type="STRING" id="6265.A0A0B2VIP3"/>
<dbReference type="Pfam" id="PF03571">
    <property type="entry name" value="Peptidase_M49"/>
    <property type="match status" value="1"/>
</dbReference>
<dbReference type="AlphaFoldDB" id="A0A0B2VIP3"/>
<dbReference type="OMA" id="QRYWIRD"/>
<dbReference type="GO" id="GO:0008270">
    <property type="term" value="F:zinc ion binding"/>
    <property type="evidence" value="ECO:0007669"/>
    <property type="project" value="UniProtKB-ARBA"/>
</dbReference>
<keyword evidence="12" id="KW-0007">Acetylation</keyword>
<dbReference type="EC" id="3.4.14.4" evidence="4 14"/>
<evidence type="ECO:0000256" key="9">
    <source>
        <dbReference type="ARBA" id="ARBA00022723"/>
    </source>
</evidence>
<comment type="similarity">
    <text evidence="3 14">Belongs to the peptidase M49 family.</text>
</comment>
<protein>
    <recommendedName>
        <fullName evidence="5 14">Dipeptidyl peptidase 3</fullName>
        <ecNumber evidence="4 14">3.4.14.4</ecNumber>
    </recommendedName>
    <alternativeName>
        <fullName evidence="14">Dipeptidyl aminopeptidase III</fullName>
    </alternativeName>
    <alternativeName>
        <fullName evidence="14">Dipeptidyl peptidase III</fullName>
    </alternativeName>
</protein>
<evidence type="ECO:0000256" key="12">
    <source>
        <dbReference type="ARBA" id="ARBA00022990"/>
    </source>
</evidence>
<evidence type="ECO:0000256" key="4">
    <source>
        <dbReference type="ARBA" id="ARBA00012063"/>
    </source>
</evidence>
<dbReference type="FunFam" id="3.30.540.30:FF:000001">
    <property type="entry name" value="Dipeptidyl peptidase 3"/>
    <property type="match status" value="1"/>
</dbReference>
<feature type="binding site" evidence="16">
    <location>
        <position position="496"/>
    </location>
    <ligand>
        <name>Zn(2+)</name>
        <dbReference type="ChEBI" id="CHEBI:29105"/>
        <note>catalytic</note>
    </ligand>
</feature>
<dbReference type="MEROPS" id="M49.001"/>
<evidence type="ECO:0000256" key="2">
    <source>
        <dbReference type="ARBA" id="ARBA00004496"/>
    </source>
</evidence>
<dbReference type="PIRSF" id="PIRSF007828">
    <property type="entry name" value="Dipeptidyl-peptidase_III"/>
    <property type="match status" value="1"/>
</dbReference>
<evidence type="ECO:0000256" key="5">
    <source>
        <dbReference type="ARBA" id="ARBA00014713"/>
    </source>
</evidence>
<dbReference type="GO" id="GO:0008239">
    <property type="term" value="F:dipeptidyl-peptidase activity"/>
    <property type="evidence" value="ECO:0007669"/>
    <property type="project" value="UniProtKB-UniRule"/>
</dbReference>
<comment type="catalytic activity">
    <reaction evidence="1 14">
        <text>Release of an N-terminal dipeptide from a peptide comprising four or more residues, with broad specificity. Also acts on dipeptidyl 2-naphthylamides.</text>
        <dbReference type="EC" id="3.4.14.4"/>
    </reaction>
</comment>
<evidence type="ECO:0000313" key="17">
    <source>
        <dbReference type="EMBL" id="KHN83376.1"/>
    </source>
</evidence>
<keyword evidence="10 14" id="KW-0378">Hydrolase</keyword>
<accession>A0A0B2VIP3</accession>
<dbReference type="FunFam" id="3.30.540.30:FF:000002">
    <property type="entry name" value="Dipeptidyl peptidase 3"/>
    <property type="match status" value="1"/>
</dbReference>
<evidence type="ECO:0000256" key="13">
    <source>
        <dbReference type="ARBA" id="ARBA00023049"/>
    </source>
</evidence>
<keyword evidence="9 14" id="KW-0479">Metal-binding</keyword>
<dbReference type="GO" id="GO:0006508">
    <property type="term" value="P:proteolysis"/>
    <property type="evidence" value="ECO:0007669"/>
    <property type="project" value="UniProtKB-KW"/>
</dbReference>
<proteinExistence type="inferred from homology"/>
<dbReference type="GO" id="GO:0004177">
    <property type="term" value="F:aminopeptidase activity"/>
    <property type="evidence" value="ECO:0007669"/>
    <property type="project" value="UniProtKB-KW"/>
</dbReference>
<keyword evidence="11 14" id="KW-0862">Zinc</keyword>
<evidence type="ECO:0000256" key="6">
    <source>
        <dbReference type="ARBA" id="ARBA00022438"/>
    </source>
</evidence>
<comment type="subcellular location">
    <subcellularLocation>
        <location evidence="2">Cytoplasm</location>
    </subcellularLocation>
</comment>
<evidence type="ECO:0000256" key="8">
    <source>
        <dbReference type="ARBA" id="ARBA00022670"/>
    </source>
</evidence>
<comment type="caution">
    <text evidence="17">The sequence shown here is derived from an EMBL/GenBank/DDBJ whole genome shotgun (WGS) entry which is preliminary data.</text>
</comment>
<keyword evidence="7 14" id="KW-0963">Cytoplasm</keyword>
<dbReference type="InterPro" id="IPR039461">
    <property type="entry name" value="Peptidase_M49"/>
</dbReference>
<evidence type="ECO:0000256" key="16">
    <source>
        <dbReference type="PIRSR" id="PIRSR007828-2"/>
    </source>
</evidence>
<evidence type="ECO:0000256" key="14">
    <source>
        <dbReference type="PIRNR" id="PIRNR007828"/>
    </source>
</evidence>
<feature type="active site" evidence="15">
    <location>
        <position position="492"/>
    </location>
</feature>
<sequence>MFRSLFRVNVANFTGEFRALSGILASTVSERRSVFHRSSTAVIGKRKEETNMAAINKSVYMYPNDTPVCALDCVQAFNNLSDKEKRYAHYLAKASFDGSLIVFCQVSPESPALFVTLYRLFCSESIDSLKKKSMELCWSDSELTALLAFAAGFYANSGNYKGFGDTKIVPNVPKDKFRALLEKSEAAKNYASFMKLYRSIEERLFSLQPKHLHLGFPDKAVTGYHSELVTKADTDFIDRYFKSKHLEGWNTRLVKRFDGNKPVYVIRLASKDCEKKELSREEFDGATIIFERGDYGPLLAHTVLSLKEALAFVANENQKKMISKYITHFETGNIVDHMDGSRFWIKDIAPNVESYIGFIENYRDPAGTRAEFEGFVAAVNKDTSKKFQELVRRAEDLLSRLPWEKEYEKDKFLKPDFTSLDVIAFGGSGIPAGINIPNYDTIRQNEGFKNVSLGNVISAMPKQKINFLVKEDEELFLKYHKEAFEVQVGLHELLGHGSGKLLQRNKDGSFNFDRNLKDMLTAGPVSSWYEPGETWSSKFGALSSAYEECRAEAVGYFLCTFPDVLKIFGYEGETAETVKYVNWMSEIRAGLLALEFYSPETKNWGQAHCFARYTLLQVCLEAGNDFVTITEKIGEDGQPDLLFKLDSKKIDTVGKPAVGAFLRKLQAFKSTADSVGGSKFFHEVGTVKSENLKWREIVIARRQPRRLFVQSNTHLNEKGDVVLKTYPETFEGVIQSFVERYSPEVVADLETLWYNDPYFSLVH</sequence>
<comment type="cofactor">
    <cofactor evidence="14 16">
        <name>Zn(2+)</name>
        <dbReference type="ChEBI" id="CHEBI:29105"/>
    </cofactor>
    <text evidence="14 16">Binds 1 zinc ion per subunit.</text>
</comment>
<dbReference type="Gene3D" id="3.30.540.30">
    <property type="match status" value="3"/>
</dbReference>
<evidence type="ECO:0000256" key="7">
    <source>
        <dbReference type="ARBA" id="ARBA00022490"/>
    </source>
</evidence>
<keyword evidence="18" id="KW-1185">Reference proteome</keyword>